<dbReference type="InterPro" id="IPR050508">
    <property type="entry name" value="Methyltransf_Superfamily"/>
</dbReference>
<dbReference type="Gene3D" id="3.40.50.150">
    <property type="entry name" value="Vaccinia Virus protein VP39"/>
    <property type="match status" value="1"/>
</dbReference>
<dbReference type="AlphaFoldDB" id="M3FK61"/>
<dbReference type="Proteomes" id="UP000030760">
    <property type="component" value="Unassembled WGS sequence"/>
</dbReference>
<dbReference type="NCBIfam" id="NF041820">
    <property type="entry name" value="daptide_MTase"/>
    <property type="match status" value="1"/>
</dbReference>
<evidence type="ECO:0000313" key="3">
    <source>
        <dbReference type="EMBL" id="EMF52459.1"/>
    </source>
</evidence>
<dbReference type="Pfam" id="PF13649">
    <property type="entry name" value="Methyltransf_25"/>
    <property type="match status" value="1"/>
</dbReference>
<keyword evidence="3" id="KW-0489">Methyltransferase</keyword>
<feature type="region of interest" description="Disordered" evidence="1">
    <location>
        <begin position="1"/>
        <end position="30"/>
    </location>
</feature>
<dbReference type="SUPFAM" id="SSF53335">
    <property type="entry name" value="S-adenosyl-L-methionine-dependent methyltransferases"/>
    <property type="match status" value="1"/>
</dbReference>
<feature type="compositionally biased region" description="Low complexity" evidence="1">
    <location>
        <begin position="1"/>
        <end position="29"/>
    </location>
</feature>
<dbReference type="InterPro" id="IPR041698">
    <property type="entry name" value="Methyltransf_25"/>
</dbReference>
<dbReference type="GO" id="GO:0032259">
    <property type="term" value="P:methylation"/>
    <property type="evidence" value="ECO:0007669"/>
    <property type="project" value="UniProtKB-KW"/>
</dbReference>
<dbReference type="InterPro" id="IPR029063">
    <property type="entry name" value="SAM-dependent_MTases_sf"/>
</dbReference>
<protein>
    <submittedName>
        <fullName evidence="3">SAM-dependent methyltransferase</fullName>
    </submittedName>
</protein>
<keyword evidence="3" id="KW-0808">Transferase</keyword>
<dbReference type="RefSeq" id="WP_005482731.1">
    <property type="nucleotide sequence ID" value="NZ_KB405094.1"/>
</dbReference>
<dbReference type="PANTHER" id="PTHR42912">
    <property type="entry name" value="METHYLTRANSFERASE"/>
    <property type="match status" value="1"/>
</dbReference>
<evidence type="ECO:0000256" key="1">
    <source>
        <dbReference type="SAM" id="MobiDB-lite"/>
    </source>
</evidence>
<evidence type="ECO:0000259" key="2">
    <source>
        <dbReference type="Pfam" id="PF13649"/>
    </source>
</evidence>
<dbReference type="GeneID" id="96271304"/>
<reference evidence="4" key="1">
    <citation type="journal article" date="2013" name="Genome Announc.">
        <title>Draft Genome Sequence of Streptomyces bottropensis ATCC 25435, a Bottromycin-Producing Actinomycete.</title>
        <authorList>
            <person name="Zhang H."/>
            <person name="Zhou W."/>
            <person name="Zhuang Y."/>
            <person name="Liang X."/>
            <person name="Liu T."/>
        </authorList>
    </citation>
    <scope>NUCLEOTIDE SEQUENCE [LARGE SCALE GENOMIC DNA]</scope>
    <source>
        <strain evidence="4">ATCC 25435</strain>
    </source>
</reference>
<dbReference type="GO" id="GO:0008168">
    <property type="term" value="F:methyltransferase activity"/>
    <property type="evidence" value="ECO:0007669"/>
    <property type="project" value="UniProtKB-KW"/>
</dbReference>
<sequence length="292" mass="30846">MTTTLTTTPLTTTPLTTTTAPTSPTTPTTIPGRAGELLARLGSRAVTGDLYAEAGAQVYHDVAGRSTHEVRELTGLVRTLPGDVLDLAAGSGRLTMPLLALGRRVTALDLSPYMLRLLEDRLAAAPAALRERCTVVEADMSAFALGRAFPVIVLGTTSVSLLDERGRTGLYRAVRRHLAPGGRFLLSTVGMDTDSGQPAEAELVVEAEAGRAYRMFEHWAVGDSARTVTVFPARIPDDDSPVQVTTTSVGVLPATLLEAELAAAGLTVRARHPLPAVGSRHHDVLLETEVTP</sequence>
<dbReference type="InterPro" id="IPR049690">
    <property type="entry name" value="Daptide_MTase"/>
</dbReference>
<organism evidence="3 4">
    <name type="scientific">Streptomyces bottropensis ATCC 25435</name>
    <dbReference type="NCBI Taxonomy" id="1054862"/>
    <lineage>
        <taxon>Bacteria</taxon>
        <taxon>Bacillati</taxon>
        <taxon>Actinomycetota</taxon>
        <taxon>Actinomycetes</taxon>
        <taxon>Kitasatosporales</taxon>
        <taxon>Streptomycetaceae</taxon>
        <taxon>Streptomyces</taxon>
    </lineage>
</organism>
<accession>M3FK61</accession>
<dbReference type="CDD" id="cd02440">
    <property type="entry name" value="AdoMet_MTases"/>
    <property type="match status" value="1"/>
</dbReference>
<proteinExistence type="predicted"/>
<dbReference type="EMBL" id="KB405094">
    <property type="protein sequence ID" value="EMF52459.1"/>
    <property type="molecule type" value="Genomic_DNA"/>
</dbReference>
<gene>
    <name evidence="3" type="ORF">SBD_5535</name>
</gene>
<evidence type="ECO:0000313" key="4">
    <source>
        <dbReference type="Proteomes" id="UP000030760"/>
    </source>
</evidence>
<name>M3FK61_9ACTN</name>
<feature type="domain" description="Methyltransferase" evidence="2">
    <location>
        <begin position="84"/>
        <end position="182"/>
    </location>
</feature>